<feature type="compositionally biased region" description="Low complexity" evidence="1">
    <location>
        <begin position="70"/>
        <end position="134"/>
    </location>
</feature>
<feature type="compositionally biased region" description="Polar residues" evidence="1">
    <location>
        <begin position="55"/>
        <end position="69"/>
    </location>
</feature>
<dbReference type="AlphaFoldDB" id="A0AAV3ZXS9"/>
<dbReference type="Proteomes" id="UP000735302">
    <property type="component" value="Unassembled WGS sequence"/>
</dbReference>
<sequence length="163" mass="18475">MLYFHTSSASETIFLGDLNTAADNSLDVLISSNTVQLFNSFAKSPNLHGAWKTTHPGSQRSATLSLQSFSKQQQNKNNNNNNNNNNNDDNNNNNSYNNNNKNKNNNNNNNINNNNNKTTTKQQQKNNKQNSDINNSRDPSLQFRDENIGKLRRSRNVETNRNS</sequence>
<gene>
    <name evidence="2" type="ORF">PoB_002619800</name>
</gene>
<dbReference type="EMBL" id="BLXT01003024">
    <property type="protein sequence ID" value="GFN99692.1"/>
    <property type="molecule type" value="Genomic_DNA"/>
</dbReference>
<evidence type="ECO:0000313" key="2">
    <source>
        <dbReference type="EMBL" id="GFN99692.1"/>
    </source>
</evidence>
<evidence type="ECO:0000313" key="3">
    <source>
        <dbReference type="Proteomes" id="UP000735302"/>
    </source>
</evidence>
<comment type="caution">
    <text evidence="2">The sequence shown here is derived from an EMBL/GenBank/DDBJ whole genome shotgun (WGS) entry which is preliminary data.</text>
</comment>
<reference evidence="2 3" key="1">
    <citation type="journal article" date="2021" name="Elife">
        <title>Chloroplast acquisition without the gene transfer in kleptoplastic sea slugs, Plakobranchus ocellatus.</title>
        <authorList>
            <person name="Maeda T."/>
            <person name="Takahashi S."/>
            <person name="Yoshida T."/>
            <person name="Shimamura S."/>
            <person name="Takaki Y."/>
            <person name="Nagai Y."/>
            <person name="Toyoda A."/>
            <person name="Suzuki Y."/>
            <person name="Arimoto A."/>
            <person name="Ishii H."/>
            <person name="Satoh N."/>
            <person name="Nishiyama T."/>
            <person name="Hasebe M."/>
            <person name="Maruyama T."/>
            <person name="Minagawa J."/>
            <person name="Obokata J."/>
            <person name="Shigenobu S."/>
        </authorList>
    </citation>
    <scope>NUCLEOTIDE SEQUENCE [LARGE SCALE GENOMIC DNA]</scope>
</reference>
<organism evidence="2 3">
    <name type="scientific">Plakobranchus ocellatus</name>
    <dbReference type="NCBI Taxonomy" id="259542"/>
    <lineage>
        <taxon>Eukaryota</taxon>
        <taxon>Metazoa</taxon>
        <taxon>Spiralia</taxon>
        <taxon>Lophotrochozoa</taxon>
        <taxon>Mollusca</taxon>
        <taxon>Gastropoda</taxon>
        <taxon>Heterobranchia</taxon>
        <taxon>Euthyneura</taxon>
        <taxon>Panpulmonata</taxon>
        <taxon>Sacoglossa</taxon>
        <taxon>Placobranchoidea</taxon>
        <taxon>Plakobranchidae</taxon>
        <taxon>Plakobranchus</taxon>
    </lineage>
</organism>
<evidence type="ECO:0008006" key="4">
    <source>
        <dbReference type="Google" id="ProtNLM"/>
    </source>
</evidence>
<feature type="region of interest" description="Disordered" evidence="1">
    <location>
        <begin position="49"/>
        <end position="163"/>
    </location>
</feature>
<name>A0AAV3ZXS9_9GAST</name>
<protein>
    <recommendedName>
        <fullName evidence="4">Endonuclease/exonuclease/phosphatase domain-containing protein</fullName>
    </recommendedName>
</protein>
<keyword evidence="3" id="KW-1185">Reference proteome</keyword>
<evidence type="ECO:0000256" key="1">
    <source>
        <dbReference type="SAM" id="MobiDB-lite"/>
    </source>
</evidence>
<accession>A0AAV3ZXS9</accession>
<proteinExistence type="predicted"/>